<gene>
    <name evidence="1" type="ordered locus">Mfer_0636</name>
</gene>
<evidence type="ECO:0000313" key="2">
    <source>
        <dbReference type="Proteomes" id="UP000002315"/>
    </source>
</evidence>
<evidence type="ECO:0000313" key="1">
    <source>
        <dbReference type="EMBL" id="ADP77435.1"/>
    </source>
</evidence>
<dbReference type="InterPro" id="IPR018036">
    <property type="entry name" value="DUF429_subgr"/>
</dbReference>
<dbReference type="PIRSF" id="PIRSF024051">
    <property type="entry name" value="DUF429"/>
    <property type="match status" value="1"/>
</dbReference>
<dbReference type="AlphaFoldDB" id="E3GYQ3"/>
<dbReference type="STRING" id="523846.Mfer_0636"/>
<organism evidence="1 2">
    <name type="scientific">Methanothermus fervidus (strain ATCC 43054 / DSM 2088 / JCM 10308 / V24 S)</name>
    <dbReference type="NCBI Taxonomy" id="523846"/>
    <lineage>
        <taxon>Archaea</taxon>
        <taxon>Methanobacteriati</taxon>
        <taxon>Methanobacteriota</taxon>
        <taxon>Methanomada group</taxon>
        <taxon>Methanobacteria</taxon>
        <taxon>Methanobacteriales</taxon>
        <taxon>Methanothermaceae</taxon>
        <taxon>Methanothermus</taxon>
    </lineage>
</organism>
<evidence type="ECO:0008006" key="3">
    <source>
        <dbReference type="Google" id="ProtNLM"/>
    </source>
</evidence>
<dbReference type="OrthoDB" id="50338at2157"/>
<accession>E3GYQ3</accession>
<reference evidence="1 2" key="1">
    <citation type="journal article" date="2010" name="Stand. Genomic Sci.">
        <title>Complete genome sequence of Methanothermus fervidus type strain (V24S).</title>
        <authorList>
            <person name="Anderson I."/>
            <person name="Djao O.D."/>
            <person name="Misra M."/>
            <person name="Chertkov O."/>
            <person name="Nolan M."/>
            <person name="Lucas S."/>
            <person name="Lapidus A."/>
            <person name="Del Rio T.G."/>
            <person name="Tice H."/>
            <person name="Cheng J.F."/>
            <person name="Tapia R."/>
            <person name="Han C."/>
            <person name="Goodwin L."/>
            <person name="Pitluck S."/>
            <person name="Liolios K."/>
            <person name="Ivanova N."/>
            <person name="Mavromatis K."/>
            <person name="Mikhailova N."/>
            <person name="Pati A."/>
            <person name="Brambilla E."/>
            <person name="Chen A."/>
            <person name="Palaniappan K."/>
            <person name="Land M."/>
            <person name="Hauser L."/>
            <person name="Chang Y.J."/>
            <person name="Jeffries C.D."/>
            <person name="Sikorski J."/>
            <person name="Spring S."/>
            <person name="Rohde M."/>
            <person name="Eichinger K."/>
            <person name="Huber H."/>
            <person name="Wirth R."/>
            <person name="Goker M."/>
            <person name="Detter J.C."/>
            <person name="Woyke T."/>
            <person name="Bristow J."/>
            <person name="Eisen J.A."/>
            <person name="Markowitz V."/>
            <person name="Hugenholtz P."/>
            <person name="Klenk H.P."/>
            <person name="Kyrpides N.C."/>
        </authorList>
    </citation>
    <scope>NUCLEOTIDE SEQUENCE [LARGE SCALE GENOMIC DNA]</scope>
    <source>
        <strain evidence="2">ATCC 43054 / DSM 2088 / JCM 10308 / V24 S</strain>
    </source>
</reference>
<proteinExistence type="predicted"/>
<name>E3GYQ3_METFV</name>
<keyword evidence="2" id="KW-1185">Reference proteome</keyword>
<dbReference type="EMBL" id="CP002278">
    <property type="protein sequence ID" value="ADP77435.1"/>
    <property type="molecule type" value="Genomic_DNA"/>
</dbReference>
<sequence>MIVGVDLAGKDKNASGIAILNKNNIYTTEKYYDNEIIEICKKARIVVFDAPLSLPKGRCCLEINCECSKFGHFRKSDIEIRKYGKVLPLTFRGMKKLVFRAIKLKNIIESLNKNTCVIETHPNTAKKMIDVSILKRFKTNKKISKMTIHEFDAMIAAIVGYFYKKKKYIALGDKNEGTIILPKLTSP</sequence>
<dbReference type="Proteomes" id="UP000002315">
    <property type="component" value="Chromosome"/>
</dbReference>
<protein>
    <recommendedName>
        <fullName evidence="3">DUF429 domain-containing protein</fullName>
    </recommendedName>
</protein>
<dbReference type="HOGENOM" id="CLU_121772_0_0_2"/>
<dbReference type="KEGG" id="mfv:Mfer_0636"/>